<protein>
    <submittedName>
        <fullName evidence="1">Uncharacterized protein</fullName>
    </submittedName>
</protein>
<gene>
    <name evidence="1" type="ORF">N482_20815</name>
</gene>
<dbReference type="PATRIC" id="fig|1365253.3.peg.5120"/>
<dbReference type="EMBL" id="AUXT01000220">
    <property type="protein sequence ID" value="KZN40856.1"/>
    <property type="molecule type" value="Genomic_DNA"/>
</dbReference>
<evidence type="ECO:0000313" key="2">
    <source>
        <dbReference type="Proteomes" id="UP000076587"/>
    </source>
</evidence>
<accession>A0A166XS87</accession>
<comment type="caution">
    <text evidence="1">The sequence shown here is derived from an EMBL/GenBank/DDBJ whole genome shotgun (WGS) entry which is preliminary data.</text>
</comment>
<proteinExistence type="predicted"/>
<sequence length="78" mass="9015">MIQIIEQYSFTVSDVITKTVTVTKQDWIEFYKIPAIAKKSLPHLSLSDALTTLSLAMNELPESYSHHMKWLFIKAIKM</sequence>
<dbReference type="AlphaFoldDB" id="A0A166XS87"/>
<evidence type="ECO:0000313" key="1">
    <source>
        <dbReference type="EMBL" id="KZN40856.1"/>
    </source>
</evidence>
<dbReference type="Proteomes" id="UP000076587">
    <property type="component" value="Unassembled WGS sequence"/>
</dbReference>
<reference evidence="1 2" key="1">
    <citation type="submission" date="2013-07" db="EMBL/GenBank/DDBJ databases">
        <title>Comparative Genomic and Metabolomic Analysis of Twelve Strains of Pseudoalteromonas luteoviolacea.</title>
        <authorList>
            <person name="Vynne N.G."/>
            <person name="Mansson M."/>
            <person name="Gram L."/>
        </authorList>
    </citation>
    <scope>NUCLEOTIDE SEQUENCE [LARGE SCALE GENOMIC DNA]</scope>
    <source>
        <strain evidence="1 2">NCIMB 1942</strain>
    </source>
</reference>
<name>A0A166XS87_9GAMM</name>
<organism evidence="1 2">
    <name type="scientific">Pseudoalteromonas luteoviolacea NCIMB 1942</name>
    <dbReference type="NCBI Taxonomy" id="1365253"/>
    <lineage>
        <taxon>Bacteria</taxon>
        <taxon>Pseudomonadati</taxon>
        <taxon>Pseudomonadota</taxon>
        <taxon>Gammaproteobacteria</taxon>
        <taxon>Alteromonadales</taxon>
        <taxon>Pseudoalteromonadaceae</taxon>
        <taxon>Pseudoalteromonas</taxon>
    </lineage>
</organism>